<dbReference type="CDD" id="cd03219">
    <property type="entry name" value="ABC_Mj1267_LivG_branched"/>
    <property type="match status" value="1"/>
</dbReference>
<comment type="caution">
    <text evidence="5">The sequence shown here is derived from an EMBL/GenBank/DDBJ whole genome shotgun (WGS) entry which is preliminary data.</text>
</comment>
<dbReference type="PROSITE" id="PS50893">
    <property type="entry name" value="ABC_TRANSPORTER_2"/>
    <property type="match status" value="1"/>
</dbReference>
<evidence type="ECO:0000313" key="5">
    <source>
        <dbReference type="EMBL" id="MFC4247452.1"/>
    </source>
</evidence>
<dbReference type="Gene3D" id="3.40.50.300">
    <property type="entry name" value="P-loop containing nucleotide triphosphate hydrolases"/>
    <property type="match status" value="1"/>
</dbReference>
<dbReference type="InterPro" id="IPR027417">
    <property type="entry name" value="P-loop_NTPase"/>
</dbReference>
<reference evidence="5 6" key="1">
    <citation type="journal article" date="2014" name="Int. J. Syst. Evol. Microbiol.">
        <title>Complete genome sequence of Corynebacterium casei LMG S-19264T (=DSM 44701T), isolated from a smear-ripened cheese.</title>
        <authorList>
            <consortium name="US DOE Joint Genome Institute (JGI-PGF)"/>
            <person name="Walter F."/>
            <person name="Albersmeier A."/>
            <person name="Kalinowski J."/>
            <person name="Ruckert C."/>
        </authorList>
    </citation>
    <scope>NUCLEOTIDE SEQUENCE [LARGE SCALE GENOMIC DNA]</scope>
    <source>
        <strain evidence="5 6">IBRC-M 10912</strain>
    </source>
</reference>
<keyword evidence="1" id="KW-0813">Transport</keyword>
<evidence type="ECO:0000256" key="1">
    <source>
        <dbReference type="ARBA" id="ARBA00022448"/>
    </source>
</evidence>
<dbReference type="RefSeq" id="WP_246966468.1">
    <property type="nucleotide sequence ID" value="NZ_CP095397.1"/>
</dbReference>
<dbReference type="GO" id="GO:0005524">
    <property type="term" value="F:ATP binding"/>
    <property type="evidence" value="ECO:0007669"/>
    <property type="project" value="UniProtKB-KW"/>
</dbReference>
<evidence type="ECO:0000313" key="6">
    <source>
        <dbReference type="Proteomes" id="UP001595821"/>
    </source>
</evidence>
<dbReference type="Pfam" id="PF00005">
    <property type="entry name" value="ABC_tran"/>
    <property type="match status" value="1"/>
</dbReference>
<dbReference type="InterPro" id="IPR003593">
    <property type="entry name" value="AAA+_ATPase"/>
</dbReference>
<sequence length="258" mass="28395">MLEARNLRKTFGELRATDDVSLQFGTTDGEMVFIVGPNGAGKTTLVNLLTGLLTPDQGSVVVHEDDGDGTTVEREITGMAPENRVDAGLVRSFQIVHVFEEMTVRENLRVAVLSEQGETLNVLSLDDGHDDVERTVDDLLAQFRLEDVADEVADTLPHGDRKLLDVAMSFGLEPTYLLLDEPTAGVATREKEYVIETIAEASEADDVTTVTIEHDMDIVKSYADRLVVLHEGRVFREGDPSLLETDSELRRVLLGVDE</sequence>
<dbReference type="AlphaFoldDB" id="A0ABD5NZL9"/>
<dbReference type="Proteomes" id="UP001595821">
    <property type="component" value="Unassembled WGS sequence"/>
</dbReference>
<keyword evidence="2" id="KW-0547">Nucleotide-binding</keyword>
<dbReference type="InterPro" id="IPR003439">
    <property type="entry name" value="ABC_transporter-like_ATP-bd"/>
</dbReference>
<dbReference type="PANTHER" id="PTHR45772">
    <property type="entry name" value="CONSERVED COMPONENT OF ABC TRANSPORTER FOR NATURAL AMINO ACIDS-RELATED"/>
    <property type="match status" value="1"/>
</dbReference>
<accession>A0ABD5NZL9</accession>
<dbReference type="InterPro" id="IPR051120">
    <property type="entry name" value="ABC_AA/LPS_Transport"/>
</dbReference>
<organism evidence="5 6">
    <name type="scientific">Natribaculum luteum</name>
    <dbReference type="NCBI Taxonomy" id="1586232"/>
    <lineage>
        <taxon>Archaea</taxon>
        <taxon>Methanobacteriati</taxon>
        <taxon>Methanobacteriota</taxon>
        <taxon>Stenosarchaea group</taxon>
        <taxon>Halobacteria</taxon>
        <taxon>Halobacteriales</taxon>
        <taxon>Natrialbaceae</taxon>
        <taxon>Natribaculum</taxon>
    </lineage>
</organism>
<name>A0ABD5NZL9_9EURY</name>
<dbReference type="PANTHER" id="PTHR45772:SF7">
    <property type="entry name" value="AMINO ACID ABC TRANSPORTER ATP-BINDING PROTEIN"/>
    <property type="match status" value="1"/>
</dbReference>
<dbReference type="GeneID" id="71854386"/>
<keyword evidence="3 5" id="KW-0067">ATP-binding</keyword>
<evidence type="ECO:0000256" key="2">
    <source>
        <dbReference type="ARBA" id="ARBA00022741"/>
    </source>
</evidence>
<protein>
    <submittedName>
        <fullName evidence="5">ABC transporter ATP-binding protein</fullName>
    </submittedName>
</protein>
<evidence type="ECO:0000256" key="3">
    <source>
        <dbReference type="ARBA" id="ARBA00022840"/>
    </source>
</evidence>
<gene>
    <name evidence="5" type="ORF">ACFOZ7_10645</name>
</gene>
<dbReference type="EMBL" id="JBHSDJ010000030">
    <property type="protein sequence ID" value="MFC4247452.1"/>
    <property type="molecule type" value="Genomic_DNA"/>
</dbReference>
<evidence type="ECO:0000259" key="4">
    <source>
        <dbReference type="PROSITE" id="PS50893"/>
    </source>
</evidence>
<dbReference type="SUPFAM" id="SSF52540">
    <property type="entry name" value="P-loop containing nucleoside triphosphate hydrolases"/>
    <property type="match status" value="1"/>
</dbReference>
<dbReference type="SMART" id="SM00382">
    <property type="entry name" value="AAA"/>
    <property type="match status" value="1"/>
</dbReference>
<feature type="domain" description="ABC transporter" evidence="4">
    <location>
        <begin position="2"/>
        <end position="256"/>
    </location>
</feature>
<proteinExistence type="predicted"/>